<evidence type="ECO:0000256" key="1">
    <source>
        <dbReference type="ARBA" id="ARBA00008791"/>
    </source>
</evidence>
<proteinExistence type="inferred from homology"/>
<dbReference type="PANTHER" id="PTHR46268">
    <property type="entry name" value="STRESS RESPONSE PROTEIN NHAX"/>
    <property type="match status" value="1"/>
</dbReference>
<dbReference type="InterPro" id="IPR006016">
    <property type="entry name" value="UspA"/>
</dbReference>
<dbReference type="InterPro" id="IPR006015">
    <property type="entry name" value="Universal_stress_UspA"/>
</dbReference>
<comment type="similarity">
    <text evidence="1">Belongs to the universal stress protein A family.</text>
</comment>
<dbReference type="Gene3D" id="3.40.50.620">
    <property type="entry name" value="HUPs"/>
    <property type="match status" value="1"/>
</dbReference>
<reference evidence="3 4" key="1">
    <citation type="journal article" date="2021" name="Int. J. Syst. Evol. Microbiol.">
        <title>Reticulibacter mediterranei gen. nov., sp. nov., within the new family Reticulibacteraceae fam. nov., and Ktedonospora formicarum gen. nov., sp. nov., Ktedonobacter robiniae sp. nov., Dictyobacter formicarum sp. nov. and Dictyobacter arantiisoli sp. nov., belonging to the class Ktedonobacteria.</title>
        <authorList>
            <person name="Yabe S."/>
            <person name="Zheng Y."/>
            <person name="Wang C.M."/>
            <person name="Sakai Y."/>
            <person name="Abe K."/>
            <person name="Yokota A."/>
            <person name="Donadio S."/>
            <person name="Cavaletti L."/>
            <person name="Monciardini P."/>
        </authorList>
    </citation>
    <scope>NUCLEOTIDE SEQUENCE [LARGE SCALE GENOMIC DNA]</scope>
    <source>
        <strain evidence="3 4">SOSP1-9</strain>
    </source>
</reference>
<evidence type="ECO:0000313" key="3">
    <source>
        <dbReference type="EMBL" id="GHO88583.1"/>
    </source>
</evidence>
<evidence type="ECO:0000313" key="4">
    <source>
        <dbReference type="Proteomes" id="UP000635565"/>
    </source>
</evidence>
<dbReference type="RefSeq" id="WP_201366147.1">
    <property type="nucleotide sequence ID" value="NZ_BNJJ01000025.1"/>
</dbReference>
<dbReference type="Proteomes" id="UP000635565">
    <property type="component" value="Unassembled WGS sequence"/>
</dbReference>
<dbReference type="InterPro" id="IPR014729">
    <property type="entry name" value="Rossmann-like_a/b/a_fold"/>
</dbReference>
<dbReference type="EMBL" id="BNJJ01000025">
    <property type="protein sequence ID" value="GHO88583.1"/>
    <property type="molecule type" value="Genomic_DNA"/>
</dbReference>
<keyword evidence="4" id="KW-1185">Reference proteome</keyword>
<dbReference type="CDD" id="cd00293">
    <property type="entry name" value="USP-like"/>
    <property type="match status" value="1"/>
</dbReference>
<feature type="domain" description="UspA" evidence="2">
    <location>
        <begin position="1"/>
        <end position="137"/>
    </location>
</feature>
<dbReference type="SUPFAM" id="SSF52402">
    <property type="entry name" value="Adenine nucleotide alpha hydrolases-like"/>
    <property type="match status" value="1"/>
</dbReference>
<dbReference type="Pfam" id="PF00582">
    <property type="entry name" value="Usp"/>
    <property type="match status" value="1"/>
</dbReference>
<dbReference type="PANTHER" id="PTHR46268:SF6">
    <property type="entry name" value="UNIVERSAL STRESS PROTEIN UP12"/>
    <property type="match status" value="1"/>
</dbReference>
<gene>
    <name evidence="3" type="ORF">KSZ_65890</name>
</gene>
<comment type="caution">
    <text evidence="3">The sequence shown here is derived from an EMBL/GenBank/DDBJ whole genome shotgun (WGS) entry which is preliminary data.</text>
</comment>
<protein>
    <submittedName>
        <fullName evidence="3">Universal stress protein</fullName>
    </submittedName>
</protein>
<dbReference type="PRINTS" id="PR01438">
    <property type="entry name" value="UNVRSLSTRESS"/>
</dbReference>
<accession>A0ABQ3VSN2</accession>
<name>A0ABQ3VSN2_9CHLR</name>
<evidence type="ECO:0000259" key="2">
    <source>
        <dbReference type="Pfam" id="PF00582"/>
    </source>
</evidence>
<organism evidence="3 4">
    <name type="scientific">Dictyobacter formicarum</name>
    <dbReference type="NCBI Taxonomy" id="2778368"/>
    <lineage>
        <taxon>Bacteria</taxon>
        <taxon>Bacillati</taxon>
        <taxon>Chloroflexota</taxon>
        <taxon>Ktedonobacteria</taxon>
        <taxon>Ktedonobacterales</taxon>
        <taxon>Dictyobacteraceae</taxon>
        <taxon>Dictyobacter</taxon>
    </lineage>
</organism>
<sequence length="150" mass="16995">MFKRILVPLDGSARSEQALPLAAHIARTYNSSLVLTRIVDIFETIGASSIQAAALANEIRETQEKEAQEYLQRIYNTRELEQLDRAIEVHSGDVTTMLLDMIDKDTIDLVVMSSHDYTDYKQWVLGSVTHKMVHDTRYNVKIMGSNSLLP</sequence>